<organism evidence="1 2">
    <name type="scientific">Lymnaea stagnalis</name>
    <name type="common">Great pond snail</name>
    <name type="synonym">Helix stagnalis</name>
    <dbReference type="NCBI Taxonomy" id="6523"/>
    <lineage>
        <taxon>Eukaryota</taxon>
        <taxon>Metazoa</taxon>
        <taxon>Spiralia</taxon>
        <taxon>Lophotrochozoa</taxon>
        <taxon>Mollusca</taxon>
        <taxon>Gastropoda</taxon>
        <taxon>Heterobranchia</taxon>
        <taxon>Euthyneura</taxon>
        <taxon>Panpulmonata</taxon>
        <taxon>Hygrophila</taxon>
        <taxon>Lymnaeoidea</taxon>
        <taxon>Lymnaeidae</taxon>
        <taxon>Lymnaea</taxon>
    </lineage>
</organism>
<accession>A0AAV2HSH8</accession>
<evidence type="ECO:0000313" key="1">
    <source>
        <dbReference type="EMBL" id="CAL1537063.1"/>
    </source>
</evidence>
<reference evidence="1 2" key="1">
    <citation type="submission" date="2024-04" db="EMBL/GenBank/DDBJ databases">
        <authorList>
            <consortium name="Genoscope - CEA"/>
            <person name="William W."/>
        </authorList>
    </citation>
    <scope>NUCLEOTIDE SEQUENCE [LARGE SCALE GENOMIC DNA]</scope>
</reference>
<evidence type="ECO:0000313" key="2">
    <source>
        <dbReference type="Proteomes" id="UP001497497"/>
    </source>
</evidence>
<protein>
    <submittedName>
        <fullName evidence="1">Uncharacterized protein</fullName>
    </submittedName>
</protein>
<dbReference type="Proteomes" id="UP001497497">
    <property type="component" value="Unassembled WGS sequence"/>
</dbReference>
<gene>
    <name evidence="1" type="ORF">GSLYS_00010976001</name>
</gene>
<proteinExistence type="predicted"/>
<keyword evidence="2" id="KW-1185">Reference proteome</keyword>
<dbReference type="AlphaFoldDB" id="A0AAV2HSH8"/>
<sequence length="129" mass="14882">MKAASVEKFLLHNNVEEESYLWVCVKTLQESDVFGLEDLDLGDPRDETESNMALVSDGAEVILISKKFFMENAGPNLLADLRASSYIMPDLKTLTLDLQKREFWAKYQEKVVDASFREMHVTRKVKKHR</sequence>
<dbReference type="EMBL" id="CAXITT010000247">
    <property type="protein sequence ID" value="CAL1537063.1"/>
    <property type="molecule type" value="Genomic_DNA"/>
</dbReference>
<comment type="caution">
    <text evidence="1">The sequence shown here is derived from an EMBL/GenBank/DDBJ whole genome shotgun (WGS) entry which is preliminary data.</text>
</comment>
<name>A0AAV2HSH8_LYMST</name>